<gene>
    <name evidence="2" type="ORF">BCV71DRAFT_268596</name>
</gene>
<dbReference type="EMBL" id="KV921565">
    <property type="protein sequence ID" value="ORE13129.1"/>
    <property type="molecule type" value="Genomic_DNA"/>
</dbReference>
<accession>A0A1X0RM68</accession>
<protein>
    <submittedName>
        <fullName evidence="2">Uncharacterized protein</fullName>
    </submittedName>
</protein>
<evidence type="ECO:0000313" key="3">
    <source>
        <dbReference type="Proteomes" id="UP000242381"/>
    </source>
</evidence>
<feature type="compositionally biased region" description="Polar residues" evidence="1">
    <location>
        <begin position="26"/>
        <end position="35"/>
    </location>
</feature>
<evidence type="ECO:0000256" key="1">
    <source>
        <dbReference type="SAM" id="MobiDB-lite"/>
    </source>
</evidence>
<proteinExistence type="predicted"/>
<feature type="compositionally biased region" description="Polar residues" evidence="1">
    <location>
        <begin position="48"/>
        <end position="72"/>
    </location>
</feature>
<reference evidence="2 3" key="1">
    <citation type="journal article" date="2016" name="Proc. Natl. Acad. Sci. U.S.A.">
        <title>Lipid metabolic changes in an early divergent fungus govern the establishment of a mutualistic symbiosis with endobacteria.</title>
        <authorList>
            <person name="Lastovetsky O.A."/>
            <person name="Gaspar M.L."/>
            <person name="Mondo S.J."/>
            <person name="LaButti K.M."/>
            <person name="Sandor L."/>
            <person name="Grigoriev I.V."/>
            <person name="Henry S.A."/>
            <person name="Pawlowska T.E."/>
        </authorList>
    </citation>
    <scope>NUCLEOTIDE SEQUENCE [LARGE SCALE GENOMIC DNA]</scope>
    <source>
        <strain evidence="2 3">ATCC 11559</strain>
    </source>
</reference>
<name>A0A1X0RM68_RHIZD</name>
<feature type="compositionally biased region" description="Polar residues" evidence="1">
    <location>
        <begin position="245"/>
        <end position="289"/>
    </location>
</feature>
<feature type="compositionally biased region" description="Basic and acidic residues" evidence="1">
    <location>
        <begin position="290"/>
        <end position="303"/>
    </location>
</feature>
<dbReference type="AlphaFoldDB" id="A0A1X0RM68"/>
<evidence type="ECO:0000313" key="2">
    <source>
        <dbReference type="EMBL" id="ORE13129.1"/>
    </source>
</evidence>
<feature type="region of interest" description="Disordered" evidence="1">
    <location>
        <begin position="25"/>
        <end position="83"/>
    </location>
</feature>
<organism evidence="2 3">
    <name type="scientific">Rhizopus microsporus</name>
    <dbReference type="NCBI Taxonomy" id="58291"/>
    <lineage>
        <taxon>Eukaryota</taxon>
        <taxon>Fungi</taxon>
        <taxon>Fungi incertae sedis</taxon>
        <taxon>Mucoromycota</taxon>
        <taxon>Mucoromycotina</taxon>
        <taxon>Mucoromycetes</taxon>
        <taxon>Mucorales</taxon>
        <taxon>Mucorineae</taxon>
        <taxon>Rhizopodaceae</taxon>
        <taxon>Rhizopus</taxon>
    </lineage>
</organism>
<feature type="region of interest" description="Disordered" evidence="1">
    <location>
        <begin position="245"/>
        <end position="328"/>
    </location>
</feature>
<dbReference type="Proteomes" id="UP000242381">
    <property type="component" value="Unassembled WGS sequence"/>
</dbReference>
<sequence length="392" mass="44025">MQQGLVFAHPNDLRMTNFSRLPKLGNQLSGLSSQHDGYKQHANRHTANRGSPSSSNNSFRQKGRQSTITIESSNERTFHQRSHRTSTTTLGFPGIHHPHVHDSQEDRGLSSIVQPLSIESVYRLPTLQNGDTSIGFLNGSIGRLHDINRLIQCVSSFACTPRSSPLPSLSLEKLSLPIQDDAFRFIHRVLLVYKNQQANITMDTQAGYSSECLPRRLDCIEDDHPMLDVSGMAHQLEEVADTIATSPRTSQLRTEYHSDNSSISWQETSPPSQIHLVTSESTIEDTANNSKRDYADPGSDIRDNSSLSLYTAPPSHEEQPHKGSHRLRSTSFYGQRQLTRASVMAPQSQASERPIHTSVDTNTHTIFRRHVDFEVSIKRIKTRINQTKKDIC</sequence>